<gene>
    <name evidence="1" type="ORF">GGQ68_003406</name>
</gene>
<reference evidence="1 2" key="1">
    <citation type="submission" date="2020-08" db="EMBL/GenBank/DDBJ databases">
        <title>Genomic Encyclopedia of Type Strains, Phase IV (KMG-IV): sequencing the most valuable type-strain genomes for metagenomic binning, comparative biology and taxonomic classification.</title>
        <authorList>
            <person name="Goeker M."/>
        </authorList>
    </citation>
    <scope>NUCLEOTIDE SEQUENCE [LARGE SCALE GENOMIC DNA]</scope>
    <source>
        <strain evidence="1 2">DSM 102235</strain>
    </source>
</reference>
<dbReference type="EMBL" id="JACIEJ010000008">
    <property type="protein sequence ID" value="MBB3987062.1"/>
    <property type="molecule type" value="Genomic_DNA"/>
</dbReference>
<dbReference type="RefSeq" id="WP_183967902.1">
    <property type="nucleotide sequence ID" value="NZ_BAABBZ010000019.1"/>
</dbReference>
<proteinExistence type="predicted"/>
<sequence length="210" mass="22514">MPHLTKAAPACDADIRASFQIIPARLKTGGAAAAKVHAPRRNGWTESIVAVSKTTVAACAHDPDDLRTALTCAMPMSTTLPKHKAPPSSSSRLSHTRCFSPAACRAKRRSLKVKLGDTPKCQPAHDGPTATVVSVPQITAAAWFVKHSSHDPPGHASCRDWRNPLSRCVRATAALTCGLFDTPRADVLTNPDNAYAREAHRHGPEHLHLH</sequence>
<evidence type="ECO:0000313" key="2">
    <source>
        <dbReference type="Proteomes" id="UP000541426"/>
    </source>
</evidence>
<dbReference type="AlphaFoldDB" id="A0A7W6GTR0"/>
<name>A0A7W6GTR0_9RHOB</name>
<accession>A0A7W6GTR0</accession>
<protein>
    <submittedName>
        <fullName evidence="1">Uncharacterized protein</fullName>
    </submittedName>
</protein>
<keyword evidence="2" id="KW-1185">Reference proteome</keyword>
<evidence type="ECO:0000313" key="1">
    <source>
        <dbReference type="EMBL" id="MBB3987062.1"/>
    </source>
</evidence>
<organism evidence="1 2">
    <name type="scientific">Sagittula marina</name>
    <dbReference type="NCBI Taxonomy" id="943940"/>
    <lineage>
        <taxon>Bacteria</taxon>
        <taxon>Pseudomonadati</taxon>
        <taxon>Pseudomonadota</taxon>
        <taxon>Alphaproteobacteria</taxon>
        <taxon>Rhodobacterales</taxon>
        <taxon>Roseobacteraceae</taxon>
        <taxon>Sagittula</taxon>
    </lineage>
</organism>
<comment type="caution">
    <text evidence="1">The sequence shown here is derived from an EMBL/GenBank/DDBJ whole genome shotgun (WGS) entry which is preliminary data.</text>
</comment>
<dbReference type="Proteomes" id="UP000541426">
    <property type="component" value="Unassembled WGS sequence"/>
</dbReference>